<reference evidence="2" key="1">
    <citation type="journal article" date="2017" name="Nature">
        <title>The sunflower genome provides insights into oil metabolism, flowering and Asterid evolution.</title>
        <authorList>
            <person name="Badouin H."/>
            <person name="Gouzy J."/>
            <person name="Grassa C.J."/>
            <person name="Murat F."/>
            <person name="Staton S.E."/>
            <person name="Cottret L."/>
            <person name="Lelandais-Briere C."/>
            <person name="Owens G.L."/>
            <person name="Carrere S."/>
            <person name="Mayjonade B."/>
            <person name="Legrand L."/>
            <person name="Gill N."/>
            <person name="Kane N.C."/>
            <person name="Bowers J.E."/>
            <person name="Hubner S."/>
            <person name="Bellec A."/>
            <person name="Berard A."/>
            <person name="Berges H."/>
            <person name="Blanchet N."/>
            <person name="Boniface M.C."/>
            <person name="Brunel D."/>
            <person name="Catrice O."/>
            <person name="Chaidir N."/>
            <person name="Claudel C."/>
            <person name="Donnadieu C."/>
            <person name="Faraut T."/>
            <person name="Fievet G."/>
            <person name="Helmstetter N."/>
            <person name="King M."/>
            <person name="Knapp S.J."/>
            <person name="Lai Z."/>
            <person name="Le Paslier M.C."/>
            <person name="Lippi Y."/>
            <person name="Lorenzon L."/>
            <person name="Mandel J.R."/>
            <person name="Marage G."/>
            <person name="Marchand G."/>
            <person name="Marquand E."/>
            <person name="Bret-Mestries E."/>
            <person name="Morien E."/>
            <person name="Nambeesan S."/>
            <person name="Nguyen T."/>
            <person name="Pegot-Espagnet P."/>
            <person name="Pouilly N."/>
            <person name="Raftis F."/>
            <person name="Sallet E."/>
            <person name="Schiex T."/>
            <person name="Thomas J."/>
            <person name="Vandecasteele C."/>
            <person name="Vares D."/>
            <person name="Vear F."/>
            <person name="Vautrin S."/>
            <person name="Crespi M."/>
            <person name="Mangin B."/>
            <person name="Burke J.M."/>
            <person name="Salse J."/>
            <person name="Munos S."/>
            <person name="Vincourt P."/>
            <person name="Rieseberg L.H."/>
            <person name="Langlade N.B."/>
        </authorList>
    </citation>
    <scope>NUCLEOTIDE SEQUENCE</scope>
    <source>
        <tissue evidence="2">Leaves</tissue>
    </source>
</reference>
<accession>A0A9K3NLN5</accession>
<name>A0A9K3NLN5_HELAN</name>
<feature type="region of interest" description="Disordered" evidence="1">
    <location>
        <begin position="345"/>
        <end position="364"/>
    </location>
</feature>
<reference evidence="2" key="2">
    <citation type="submission" date="2020-06" db="EMBL/GenBank/DDBJ databases">
        <title>Helianthus annuus Genome sequencing and assembly Release 2.</title>
        <authorList>
            <person name="Gouzy J."/>
            <person name="Langlade N."/>
            <person name="Munos S."/>
        </authorList>
    </citation>
    <scope>NUCLEOTIDE SEQUENCE</scope>
    <source>
        <tissue evidence="2">Leaves</tissue>
    </source>
</reference>
<dbReference type="EMBL" id="MNCJ02000320">
    <property type="protein sequence ID" value="KAF5804874.1"/>
    <property type="molecule type" value="Genomic_DNA"/>
</dbReference>
<sequence>MNVACYLSDPPKGFEMYKSMIMGLNTCRLAHSLRENPVICEDWIKDFWDSATTKKGDVVNKSKVQGKEVSVSEQDIHEVLLFGDEDNDPVEYPKEKVMEVLVKMSYEGACPPPTIKKLLHPYWRFLAHIYLVCISGNKIGLDKLTLKQTSGVVSVVEGWKYNYSKSVFDDMMANLKTINEKYWYKFPRFMQLILEKKYLKLPITVKTCDFKMMNHLVFTMLNQRSRDNVEIKYQNKRKLEKFGAFAEIQEEAPAQINAIVAEEHDVEIIEAPVGTQEPVENVDLTGVESEEDIADDRMINDDEVNDDVDETETETLAEGLTAEPEDVNEPVNLSPPRVEQVITTETVDVDHPREEPAANLPPRK</sequence>
<feature type="region of interest" description="Disordered" evidence="1">
    <location>
        <begin position="301"/>
        <end position="338"/>
    </location>
</feature>
<evidence type="ECO:0000313" key="2">
    <source>
        <dbReference type="EMBL" id="KAF5804874.1"/>
    </source>
</evidence>
<evidence type="ECO:0000256" key="1">
    <source>
        <dbReference type="SAM" id="MobiDB-lite"/>
    </source>
</evidence>
<dbReference type="AlphaFoldDB" id="A0A9K3NLN5"/>
<dbReference type="Proteomes" id="UP000215914">
    <property type="component" value="Unassembled WGS sequence"/>
</dbReference>
<evidence type="ECO:0000313" key="3">
    <source>
        <dbReference type="Proteomes" id="UP000215914"/>
    </source>
</evidence>
<gene>
    <name evidence="2" type="ORF">HanXRQr2_Chr05g0202271</name>
</gene>
<comment type="caution">
    <text evidence="2">The sequence shown here is derived from an EMBL/GenBank/DDBJ whole genome shotgun (WGS) entry which is preliminary data.</text>
</comment>
<feature type="compositionally biased region" description="Acidic residues" evidence="1">
    <location>
        <begin position="301"/>
        <end position="315"/>
    </location>
</feature>
<organism evidence="2 3">
    <name type="scientific">Helianthus annuus</name>
    <name type="common">Common sunflower</name>
    <dbReference type="NCBI Taxonomy" id="4232"/>
    <lineage>
        <taxon>Eukaryota</taxon>
        <taxon>Viridiplantae</taxon>
        <taxon>Streptophyta</taxon>
        <taxon>Embryophyta</taxon>
        <taxon>Tracheophyta</taxon>
        <taxon>Spermatophyta</taxon>
        <taxon>Magnoliopsida</taxon>
        <taxon>eudicotyledons</taxon>
        <taxon>Gunneridae</taxon>
        <taxon>Pentapetalae</taxon>
        <taxon>asterids</taxon>
        <taxon>campanulids</taxon>
        <taxon>Asterales</taxon>
        <taxon>Asteraceae</taxon>
        <taxon>Asteroideae</taxon>
        <taxon>Heliantheae alliance</taxon>
        <taxon>Heliantheae</taxon>
        <taxon>Helianthus</taxon>
    </lineage>
</organism>
<keyword evidence="3" id="KW-1185">Reference proteome</keyword>
<protein>
    <submittedName>
        <fullName evidence="2">Uncharacterized protein</fullName>
    </submittedName>
</protein>
<dbReference type="Gramene" id="mRNA:HanXRQr2_Chr05g0202271">
    <property type="protein sequence ID" value="CDS:HanXRQr2_Chr05g0202271.1"/>
    <property type="gene ID" value="HanXRQr2_Chr05g0202271"/>
</dbReference>
<proteinExistence type="predicted"/>